<proteinExistence type="predicted"/>
<name>A0ABP6PSW1_9ACTN</name>
<protein>
    <recommendedName>
        <fullName evidence="3">Secreted protein</fullName>
    </recommendedName>
</protein>
<comment type="caution">
    <text evidence="1">The sequence shown here is derived from an EMBL/GenBank/DDBJ whole genome shotgun (WGS) entry which is preliminary data.</text>
</comment>
<gene>
    <name evidence="1" type="ORF">GCM10010451_42310</name>
</gene>
<evidence type="ECO:0008006" key="3">
    <source>
        <dbReference type="Google" id="ProtNLM"/>
    </source>
</evidence>
<evidence type="ECO:0000313" key="2">
    <source>
        <dbReference type="Proteomes" id="UP001501866"/>
    </source>
</evidence>
<dbReference type="Proteomes" id="UP001501866">
    <property type="component" value="Unassembled WGS sequence"/>
</dbReference>
<organism evidence="1 2">
    <name type="scientific">Streptomyces virens</name>
    <dbReference type="NCBI Taxonomy" id="285572"/>
    <lineage>
        <taxon>Bacteria</taxon>
        <taxon>Bacillati</taxon>
        <taxon>Actinomycetota</taxon>
        <taxon>Actinomycetes</taxon>
        <taxon>Kitasatosporales</taxon>
        <taxon>Streptomycetaceae</taxon>
        <taxon>Streptomyces</taxon>
    </lineage>
</organism>
<evidence type="ECO:0000313" key="1">
    <source>
        <dbReference type="EMBL" id="GAA3188377.1"/>
    </source>
</evidence>
<keyword evidence="2" id="KW-1185">Reference proteome</keyword>
<accession>A0ABP6PSW1</accession>
<dbReference type="EMBL" id="BAAAUH010000033">
    <property type="protein sequence ID" value="GAA3188377.1"/>
    <property type="molecule type" value="Genomic_DNA"/>
</dbReference>
<reference evidence="2" key="1">
    <citation type="journal article" date="2019" name="Int. J. Syst. Evol. Microbiol.">
        <title>The Global Catalogue of Microorganisms (GCM) 10K type strain sequencing project: providing services to taxonomists for standard genome sequencing and annotation.</title>
        <authorList>
            <consortium name="The Broad Institute Genomics Platform"/>
            <consortium name="The Broad Institute Genome Sequencing Center for Infectious Disease"/>
            <person name="Wu L."/>
            <person name="Ma J."/>
        </authorList>
    </citation>
    <scope>NUCLEOTIDE SEQUENCE [LARGE SCALE GENOMIC DNA]</scope>
    <source>
        <strain evidence="2">JCM 9095</strain>
    </source>
</reference>
<sequence>MVVSVVVSMVWLPVVPSVTYQPLKWVIVGDTSLVLMYGWRVPRSAAVQVSPSWGVVVSVGAAAAGEAARLTAVTAQAAAVAVTAMSDLPMRLTCPVERIVACLP</sequence>